<evidence type="ECO:0000256" key="4">
    <source>
        <dbReference type="ARBA" id="ARBA00022989"/>
    </source>
</evidence>
<name>A0ABP2IJI8_CORAM</name>
<dbReference type="InterPro" id="IPR032694">
    <property type="entry name" value="CopC/D"/>
</dbReference>
<gene>
    <name evidence="8" type="ORF">HMPREF0281_01245</name>
</gene>
<feature type="transmembrane region" description="Helical" evidence="6">
    <location>
        <begin position="622"/>
        <end position="641"/>
    </location>
</feature>
<evidence type="ECO:0000256" key="2">
    <source>
        <dbReference type="ARBA" id="ARBA00022475"/>
    </source>
</evidence>
<feature type="transmembrane region" description="Helical" evidence="6">
    <location>
        <begin position="67"/>
        <end position="92"/>
    </location>
</feature>
<feature type="transmembrane region" description="Helical" evidence="6">
    <location>
        <begin position="575"/>
        <end position="602"/>
    </location>
</feature>
<evidence type="ECO:0000313" key="8">
    <source>
        <dbReference type="EMBL" id="EFG81469.1"/>
    </source>
</evidence>
<evidence type="ECO:0000256" key="6">
    <source>
        <dbReference type="SAM" id="Phobius"/>
    </source>
</evidence>
<comment type="caution">
    <text evidence="8">The sequence shown here is derived from an EMBL/GenBank/DDBJ whole genome shotgun (WGS) entry which is preliminary data.</text>
</comment>
<evidence type="ECO:0000256" key="5">
    <source>
        <dbReference type="ARBA" id="ARBA00023136"/>
    </source>
</evidence>
<feature type="transmembrane region" description="Helical" evidence="6">
    <location>
        <begin position="262"/>
        <end position="280"/>
    </location>
</feature>
<evidence type="ECO:0000256" key="1">
    <source>
        <dbReference type="ARBA" id="ARBA00004651"/>
    </source>
</evidence>
<dbReference type="InterPro" id="IPR008457">
    <property type="entry name" value="Cu-R_CopD_dom"/>
</dbReference>
<accession>A0ABP2IJI8</accession>
<feature type="transmembrane region" description="Helical" evidence="6">
    <location>
        <begin position="165"/>
        <end position="184"/>
    </location>
</feature>
<feature type="transmembrane region" description="Helical" evidence="6">
    <location>
        <begin position="502"/>
        <end position="524"/>
    </location>
</feature>
<reference evidence="8 9" key="1">
    <citation type="submission" date="2010-04" db="EMBL/GenBank/DDBJ databases">
        <authorList>
            <person name="Weinstock G."/>
            <person name="Sodergren E."/>
            <person name="Clifton S."/>
            <person name="Fulton L."/>
            <person name="Fulton B."/>
            <person name="Courtney L."/>
            <person name="Fronick C."/>
            <person name="Harrison M."/>
            <person name="Strong C."/>
            <person name="Farmer C."/>
            <person name="Delahaunty K."/>
            <person name="Markovic C."/>
            <person name="Hall O."/>
            <person name="Minx P."/>
            <person name="Tomlinson C."/>
            <person name="Mitreva M."/>
            <person name="Hou S."/>
            <person name="Wollam A."/>
            <person name="Pepin K.H."/>
            <person name="Johnson M."/>
            <person name="Bhonagiri V."/>
            <person name="Zhang X."/>
            <person name="Suruliraj S."/>
            <person name="Warren W."/>
            <person name="Chinwalla A."/>
            <person name="Mardis E.R."/>
            <person name="Wilson R.K."/>
        </authorList>
    </citation>
    <scope>NUCLEOTIDE SEQUENCE [LARGE SCALE GENOMIC DNA]</scope>
    <source>
        <strain evidence="8 9">DSM 20306</strain>
    </source>
</reference>
<feature type="transmembrane region" description="Helical" evidence="6">
    <location>
        <begin position="536"/>
        <end position="554"/>
    </location>
</feature>
<protein>
    <submittedName>
        <fullName evidence="8">CytoChrome c oxidase Caa3 assembly factor</fullName>
    </submittedName>
</protein>
<evidence type="ECO:0000313" key="9">
    <source>
        <dbReference type="Proteomes" id="UP000006015"/>
    </source>
</evidence>
<feature type="transmembrane region" description="Helical" evidence="6">
    <location>
        <begin position="422"/>
        <end position="444"/>
    </location>
</feature>
<feature type="domain" description="Copper resistance protein D" evidence="7">
    <location>
        <begin position="255"/>
        <end position="347"/>
    </location>
</feature>
<comment type="subcellular location">
    <subcellularLocation>
        <location evidence="1">Cell membrane</location>
        <topology evidence="1">Multi-pass membrane protein</topology>
    </subcellularLocation>
</comment>
<feature type="transmembrane region" description="Helical" evidence="6">
    <location>
        <begin position="113"/>
        <end position="132"/>
    </location>
</feature>
<feature type="transmembrane region" description="Helical" evidence="6">
    <location>
        <begin position="26"/>
        <end position="47"/>
    </location>
</feature>
<dbReference type="RefSeq" id="WP_003847256.1">
    <property type="nucleotide sequence ID" value="NZ_CP009244.1"/>
</dbReference>
<keyword evidence="9" id="KW-1185">Reference proteome</keyword>
<feature type="transmembrane region" description="Helical" evidence="6">
    <location>
        <begin position="456"/>
        <end position="476"/>
    </location>
</feature>
<evidence type="ECO:0000256" key="3">
    <source>
        <dbReference type="ARBA" id="ARBA00022692"/>
    </source>
</evidence>
<dbReference type="Proteomes" id="UP000006015">
    <property type="component" value="Unassembled WGS sequence"/>
</dbReference>
<evidence type="ECO:0000259" key="7">
    <source>
        <dbReference type="Pfam" id="PF05425"/>
    </source>
</evidence>
<dbReference type="PANTHER" id="PTHR34820">
    <property type="entry name" value="INNER MEMBRANE PROTEIN YEBZ"/>
    <property type="match status" value="1"/>
</dbReference>
<dbReference type="EMBL" id="ADNS01000009">
    <property type="protein sequence ID" value="EFG81469.1"/>
    <property type="molecule type" value="Genomic_DNA"/>
</dbReference>
<keyword evidence="5 6" id="KW-0472">Membrane</keyword>
<dbReference type="InterPro" id="IPR019108">
    <property type="entry name" value="Caa3_assmbl_CtaG-rel"/>
</dbReference>
<feature type="transmembrane region" description="Helical" evidence="6">
    <location>
        <begin position="390"/>
        <end position="410"/>
    </location>
</feature>
<sequence>MSMTSQQSPAQPAVPPKSNVRSSWPIYVVAALIAGLVGGFISLFFLADSLAALGIPDPGRLTTFGLPFFRAIAWILMALSIGSFMTTAFFISPDIPDKDNFRLNEARLTVDGFIAKRTGAVAAFGVAIIGLLEAPLVMSDVSGTPIGQVLNVQMMSMALEQVATAQVWLITTGIAIVVGVLALVNNKWSMQPVLFVLAVLMIVPLGMEGHSASGGDHDYGTNTFLWHLLFMALWIGGLLGLIAHGRRLGPDMSTAVRRYSTLALVAAGAMVISGLINAAIRIEFSDWFTTRYGLIIVTKTALTLVLIFIGFVHRQITMPQLKKKPRLFLRVSIVEVAVMAATAGVAITMGRTPPPPPRDPNLNSMQIVMGFELQEAPEMSNMLTQFRFDIMFGTIGLVLATLYAYALWNLRKRGLSWSKARTTWWMLGSLGLTVYMSTGLGMYIPATYSMHMLGHMVLSMVFPLLLVLGAPLTLILEAFEPGRPGKPTIHDWVVALTKSKTLAFITHPIVNVLQFLFFFWVLYLSNDLYQLAISEHAGHVLMNFTFLISGYIYFWEVVGPDPLPKRASTIIRLGILFASMPIHLFMGVYLMQLTEIMGLAYYQSLEIPWPHDFLDDQKVGGGIAWGFGQFPLAIVFGKLALDWLREDRSESRFYDAKAEVEGDIDMDEYNKMLAELNRDGNQGHFRQQ</sequence>
<feature type="transmembrane region" description="Helical" evidence="6">
    <location>
        <begin position="193"/>
        <end position="212"/>
    </location>
</feature>
<feature type="transmembrane region" description="Helical" evidence="6">
    <location>
        <begin position="292"/>
        <end position="312"/>
    </location>
</feature>
<dbReference type="Pfam" id="PF09678">
    <property type="entry name" value="Caa3_CtaG"/>
    <property type="match status" value="1"/>
</dbReference>
<organism evidence="8 9">
    <name type="scientific">Corynebacterium ammoniagenes DSM 20306</name>
    <dbReference type="NCBI Taxonomy" id="649754"/>
    <lineage>
        <taxon>Bacteria</taxon>
        <taxon>Bacillati</taxon>
        <taxon>Actinomycetota</taxon>
        <taxon>Actinomycetes</taxon>
        <taxon>Mycobacteriales</taxon>
        <taxon>Corynebacteriaceae</taxon>
        <taxon>Corynebacterium</taxon>
    </lineage>
</organism>
<keyword evidence="4 6" id="KW-1133">Transmembrane helix</keyword>
<proteinExistence type="predicted"/>
<feature type="transmembrane region" description="Helical" evidence="6">
    <location>
        <begin position="327"/>
        <end position="349"/>
    </location>
</feature>
<dbReference type="PANTHER" id="PTHR34820:SF4">
    <property type="entry name" value="INNER MEMBRANE PROTEIN YEBZ"/>
    <property type="match status" value="1"/>
</dbReference>
<dbReference type="Pfam" id="PF05425">
    <property type="entry name" value="CopD"/>
    <property type="match status" value="1"/>
</dbReference>
<keyword evidence="3 6" id="KW-0812">Transmembrane</keyword>
<feature type="transmembrane region" description="Helical" evidence="6">
    <location>
        <begin position="224"/>
        <end position="242"/>
    </location>
</feature>
<keyword evidence="2" id="KW-1003">Cell membrane</keyword>